<evidence type="ECO:0000313" key="2">
    <source>
        <dbReference type="Proteomes" id="UP000030040"/>
    </source>
</evidence>
<dbReference type="GeneID" id="24638695"/>
<dbReference type="KEGG" id="vg:24638695"/>
<evidence type="ECO:0000313" key="1">
    <source>
        <dbReference type="EMBL" id="AIU44264.1"/>
    </source>
</evidence>
<accession>A0A097PAJ9</accession>
<gene>
    <name evidence="1" type="ORF">RG2014_010</name>
</gene>
<proteinExistence type="predicted"/>
<keyword evidence="2" id="KW-1185">Reference proteome</keyword>
<dbReference type="EMBL" id="KM879221">
    <property type="protein sequence ID" value="AIU44264.1"/>
    <property type="molecule type" value="Genomic_DNA"/>
</dbReference>
<protein>
    <submittedName>
        <fullName evidence="1">Uncharacterized protein</fullName>
    </submittedName>
</protein>
<sequence>MSQRIVIMSTTFFEQDTVEMALEENGTYSVYMGAAGMEEMKIADAYELYKDYVKIQLRKVFECLLQLSA</sequence>
<dbReference type="RefSeq" id="YP_009148373.1">
    <property type="nucleotide sequence ID" value="NC_027348.2"/>
</dbReference>
<organism evidence="1 2">
    <name type="scientific">Delftia phage RG-2014</name>
    <dbReference type="NCBI Taxonomy" id="1563661"/>
    <lineage>
        <taxon>Viruses</taxon>
        <taxon>Duplodnaviria</taxon>
        <taxon>Heunggongvirae</taxon>
        <taxon>Uroviricota</taxon>
        <taxon>Caudoviricetes</taxon>
        <taxon>Schitoviridae</taxon>
        <taxon>Dendoorenvirus</taxon>
        <taxon>Dendoorenvirus RG2014</taxon>
    </lineage>
</organism>
<reference evidence="2" key="1">
    <citation type="submission" date="2014-10" db="EMBL/GenBank/DDBJ databases">
        <title>Draft genome sequence of lytic bacteriophage specific to a multidrug resistant bacterium Delftia tsuruhatensis ARB-1.</title>
        <authorList>
            <person name="Bhattacharjee A.S."/>
            <person name="Motlagh A.M."/>
            <person name="Goel R."/>
        </authorList>
    </citation>
    <scope>NUCLEOTIDE SEQUENCE [LARGE SCALE GENOMIC DNA]</scope>
</reference>
<name>A0A097PAJ9_9CAUD</name>
<dbReference type="Proteomes" id="UP000030040">
    <property type="component" value="Segment"/>
</dbReference>